<dbReference type="GO" id="GO:0004553">
    <property type="term" value="F:hydrolase activity, hydrolyzing O-glycosyl compounds"/>
    <property type="evidence" value="ECO:0007669"/>
    <property type="project" value="InterPro"/>
</dbReference>
<evidence type="ECO:0000256" key="2">
    <source>
        <dbReference type="ARBA" id="ARBA00022729"/>
    </source>
</evidence>
<evidence type="ECO:0000313" key="9">
    <source>
        <dbReference type="WBParaSite" id="ALUE_0001578701-mRNA-1"/>
    </source>
</evidence>
<dbReference type="InterPro" id="IPR048913">
    <property type="entry name" value="BetaGal_gal-bd"/>
</dbReference>
<comment type="similarity">
    <text evidence="1">Belongs to the glycosyl hydrolase 35 family.</text>
</comment>
<dbReference type="InterPro" id="IPR008979">
    <property type="entry name" value="Galactose-bd-like_sf"/>
</dbReference>
<dbReference type="SUPFAM" id="SSF51445">
    <property type="entry name" value="(Trans)glycosidases"/>
    <property type="match status" value="1"/>
</dbReference>
<dbReference type="PANTHER" id="PTHR23421">
    <property type="entry name" value="BETA-GALACTOSIDASE RELATED"/>
    <property type="match status" value="1"/>
</dbReference>
<feature type="domain" description="Glycoside hydrolase 35 catalytic" evidence="6">
    <location>
        <begin position="1"/>
        <end position="308"/>
    </location>
</feature>
<dbReference type="InterPro" id="IPR031330">
    <property type="entry name" value="Gly_Hdrlase_35_cat"/>
</dbReference>
<evidence type="ECO:0000256" key="4">
    <source>
        <dbReference type="ARBA" id="ARBA00023180"/>
    </source>
</evidence>
<dbReference type="Pfam" id="PF01301">
    <property type="entry name" value="Glyco_hydro_35"/>
    <property type="match status" value="1"/>
</dbReference>
<feature type="domain" description="Beta-galactosidase galactose-binding" evidence="7">
    <location>
        <begin position="402"/>
        <end position="441"/>
    </location>
</feature>
<keyword evidence="2" id="KW-0732">Signal</keyword>
<dbReference type="WBParaSite" id="ALUE_0001578701-mRNA-1">
    <property type="protein sequence ID" value="ALUE_0001578701-mRNA-1"/>
    <property type="gene ID" value="ALUE_0001578701"/>
</dbReference>
<protein>
    <submittedName>
        <fullName evidence="9">Glycoside hydrolase 35 catalytic domain-containing protein</fullName>
    </submittedName>
</protein>
<evidence type="ECO:0000256" key="5">
    <source>
        <dbReference type="ARBA" id="ARBA00023295"/>
    </source>
</evidence>
<evidence type="ECO:0000256" key="1">
    <source>
        <dbReference type="ARBA" id="ARBA00009809"/>
    </source>
</evidence>
<organism evidence="8 9">
    <name type="scientific">Ascaris lumbricoides</name>
    <name type="common">Giant roundworm</name>
    <dbReference type="NCBI Taxonomy" id="6252"/>
    <lineage>
        <taxon>Eukaryota</taxon>
        <taxon>Metazoa</taxon>
        <taxon>Ecdysozoa</taxon>
        <taxon>Nematoda</taxon>
        <taxon>Chromadorea</taxon>
        <taxon>Rhabditida</taxon>
        <taxon>Spirurina</taxon>
        <taxon>Ascaridomorpha</taxon>
        <taxon>Ascaridoidea</taxon>
        <taxon>Ascarididae</taxon>
        <taxon>Ascaris</taxon>
    </lineage>
</organism>
<evidence type="ECO:0000313" key="8">
    <source>
        <dbReference type="Proteomes" id="UP000036681"/>
    </source>
</evidence>
<name>A0A9J2Q1L4_ASCLU</name>
<dbReference type="InterPro" id="IPR017853">
    <property type="entry name" value="GH"/>
</dbReference>
<dbReference type="InterPro" id="IPR001944">
    <property type="entry name" value="Glycoside_Hdrlase_35"/>
</dbReference>
<dbReference type="SUPFAM" id="SSF49785">
    <property type="entry name" value="Galactose-binding domain-like"/>
    <property type="match status" value="1"/>
</dbReference>
<accession>A0A9J2Q1L4</accession>
<dbReference type="GO" id="GO:0005975">
    <property type="term" value="P:carbohydrate metabolic process"/>
    <property type="evidence" value="ECO:0007669"/>
    <property type="project" value="InterPro"/>
</dbReference>
<dbReference type="PROSITE" id="PS01182">
    <property type="entry name" value="GLYCOSYL_HYDROL_F35"/>
    <property type="match status" value="1"/>
</dbReference>
<dbReference type="AlphaFoldDB" id="A0A9J2Q1L4"/>
<dbReference type="FunFam" id="3.20.20.80:FF:000017">
    <property type="entry name" value="Beta-galactosidase"/>
    <property type="match status" value="1"/>
</dbReference>
<dbReference type="InterPro" id="IPR019801">
    <property type="entry name" value="Glyco_hydro_35_CS"/>
</dbReference>
<dbReference type="Gene3D" id="2.60.120.260">
    <property type="entry name" value="Galactose-binding domain-like"/>
    <property type="match status" value="3"/>
</dbReference>
<evidence type="ECO:0000259" key="6">
    <source>
        <dbReference type="Pfam" id="PF01301"/>
    </source>
</evidence>
<dbReference type="Gene3D" id="3.20.20.80">
    <property type="entry name" value="Glycosidases"/>
    <property type="match status" value="1"/>
</dbReference>
<dbReference type="Proteomes" id="UP000036681">
    <property type="component" value="Unplaced"/>
</dbReference>
<dbReference type="Pfam" id="PF21467">
    <property type="entry name" value="BetaGal_gal-bd"/>
    <property type="match status" value="1"/>
</dbReference>
<keyword evidence="3" id="KW-0378">Hydrolase</keyword>
<keyword evidence="8" id="KW-1185">Reference proteome</keyword>
<reference evidence="9" key="1">
    <citation type="submission" date="2023-03" db="UniProtKB">
        <authorList>
            <consortium name="WormBaseParasite"/>
        </authorList>
    </citation>
    <scope>IDENTIFICATION</scope>
</reference>
<dbReference type="PRINTS" id="PR00742">
    <property type="entry name" value="GLHYDRLASE35"/>
</dbReference>
<evidence type="ECO:0000256" key="3">
    <source>
        <dbReference type="ARBA" id="ARBA00022801"/>
    </source>
</evidence>
<keyword evidence="5" id="KW-0326">Glycosidase</keyword>
<evidence type="ECO:0000259" key="7">
    <source>
        <dbReference type="Pfam" id="PF21467"/>
    </source>
</evidence>
<proteinExistence type="inferred from homology"/>
<sequence length="449" mass="51594">YISGEVHYFRIRPEQWEDRLSKIRAAGLNAIQTYIPWNFHENFEREYNFVGDRDIIHFIDLAAAHNLSVLLRIGPYICAEWENGGLPWWLLKYSTITMRSSDPNFMKEVQRWWNILLPKFIPYLRHNGGPIIMIQLENEYGSYGCDRSYMQQLRDLSRSLLGNDTIFFTTDAATLLFCGHIDGTFATIDFGSLKSITIAESIFRQQNLYNNNEGPNVNSEYYPGWFSTWGAPEPKHSNTEEIARMFNMMLSMNASFNYYMFHGGTNFGFWNGAESYAAVTTSYDYFAPLTESGDITDAYTTIHDLIANITDWPNRPAEQLPPPSSSIFSLYDDASKTSRCFVSTRPLTFEQINFPYGYVIYSTTIHSGNILDGSNIRDFGYIFIDDTYQNKSTFQPGDVFIGEFTTKEIADTYLEPFGWGKGVAFINNFNIGKYWPTAGPQVCFQFILA</sequence>
<keyword evidence="4" id="KW-0325">Glycoprotein</keyword>